<keyword evidence="2" id="KW-1185">Reference proteome</keyword>
<dbReference type="EMBL" id="JAOTJC010000011">
    <property type="protein sequence ID" value="MCU7555378.1"/>
    <property type="molecule type" value="Genomic_DNA"/>
</dbReference>
<evidence type="ECO:0008006" key="3">
    <source>
        <dbReference type="Google" id="ProtNLM"/>
    </source>
</evidence>
<organism evidence="1 2">
    <name type="scientific">Alteromonas salexigens</name>
    <dbReference type="NCBI Taxonomy" id="2982530"/>
    <lineage>
        <taxon>Bacteria</taxon>
        <taxon>Pseudomonadati</taxon>
        <taxon>Pseudomonadota</taxon>
        <taxon>Gammaproteobacteria</taxon>
        <taxon>Alteromonadales</taxon>
        <taxon>Alteromonadaceae</taxon>
        <taxon>Alteromonas/Salinimonas group</taxon>
        <taxon>Alteromonas</taxon>
    </lineage>
</organism>
<reference evidence="2" key="1">
    <citation type="submission" date="2023-07" db="EMBL/GenBank/DDBJ databases">
        <title>Study on multiphase classification of strain Alteromonas salexigens isolated from the Yellow Sea.</title>
        <authorList>
            <person name="Sun L."/>
        </authorList>
    </citation>
    <scope>NUCLEOTIDE SEQUENCE [LARGE SCALE GENOMIC DNA]</scope>
    <source>
        <strain evidence="2">ASW11-19</strain>
    </source>
</reference>
<accession>A0ABT2VPY2</accession>
<protein>
    <recommendedName>
        <fullName evidence="3">Bacteriocin</fullName>
    </recommendedName>
</protein>
<evidence type="ECO:0000313" key="2">
    <source>
        <dbReference type="Proteomes" id="UP001209257"/>
    </source>
</evidence>
<comment type="caution">
    <text evidence="1">The sequence shown here is derived from an EMBL/GenBank/DDBJ whole genome shotgun (WGS) entry which is preliminary data.</text>
</comment>
<name>A0ABT2VPY2_9ALTE</name>
<dbReference type="RefSeq" id="WP_262995001.1">
    <property type="nucleotide sequence ID" value="NZ_JAOTJC010000011.1"/>
</dbReference>
<dbReference type="Proteomes" id="UP001209257">
    <property type="component" value="Unassembled WGS sequence"/>
</dbReference>
<evidence type="ECO:0000313" key="1">
    <source>
        <dbReference type="EMBL" id="MCU7555378.1"/>
    </source>
</evidence>
<proteinExistence type="predicted"/>
<gene>
    <name evidence="1" type="ORF">OCL06_12350</name>
</gene>
<sequence length="57" mass="6381">MNMDDQHNLLEEVSTTELAEVSGAGLFYKLGAFFAEVANANDSIYQAYGNTNMNHHW</sequence>